<dbReference type="Gene3D" id="3.40.50.300">
    <property type="entry name" value="P-loop containing nucleotide triphosphate hydrolases"/>
    <property type="match status" value="1"/>
</dbReference>
<protein>
    <submittedName>
        <fullName evidence="6">ABC transporter</fullName>
    </submittedName>
</protein>
<reference evidence="6 7" key="1">
    <citation type="journal article" date="2016" name="Nat. Commun.">
        <title>Thousands of microbial genomes shed light on interconnected biogeochemical processes in an aquifer system.</title>
        <authorList>
            <person name="Anantharaman K."/>
            <person name="Brown C.T."/>
            <person name="Hug L.A."/>
            <person name="Sharon I."/>
            <person name="Castelle C.J."/>
            <person name="Probst A.J."/>
            <person name="Thomas B.C."/>
            <person name="Singh A."/>
            <person name="Wilkins M.J."/>
            <person name="Karaoz U."/>
            <person name="Brodie E.L."/>
            <person name="Williams K.H."/>
            <person name="Hubbard S.S."/>
            <person name="Banfield J.F."/>
        </authorList>
    </citation>
    <scope>NUCLEOTIDE SEQUENCE [LARGE SCALE GENOMIC DNA]</scope>
</reference>
<keyword evidence="2" id="KW-0813">Transport</keyword>
<dbReference type="AlphaFoldDB" id="A0A1G2G222"/>
<proteinExistence type="inferred from homology"/>
<dbReference type="GO" id="GO:0098796">
    <property type="term" value="C:membrane protein complex"/>
    <property type="evidence" value="ECO:0007669"/>
    <property type="project" value="UniProtKB-ARBA"/>
</dbReference>
<keyword evidence="3" id="KW-0547">Nucleotide-binding</keyword>
<comment type="caution">
    <text evidence="6">The sequence shown here is derived from an EMBL/GenBank/DDBJ whole genome shotgun (WGS) entry which is preliminary data.</text>
</comment>
<dbReference type="SMART" id="SM00382">
    <property type="entry name" value="AAA"/>
    <property type="match status" value="1"/>
</dbReference>
<dbReference type="Proteomes" id="UP000177480">
    <property type="component" value="Unassembled WGS sequence"/>
</dbReference>
<dbReference type="GO" id="GO:0016887">
    <property type="term" value="F:ATP hydrolysis activity"/>
    <property type="evidence" value="ECO:0007669"/>
    <property type="project" value="InterPro"/>
</dbReference>
<dbReference type="EMBL" id="MHNK01000010">
    <property type="protein sequence ID" value="OGZ43911.1"/>
    <property type="molecule type" value="Genomic_DNA"/>
</dbReference>
<sequence>MIEVKKLVKTFKNGSVETRVLKGIDFAVSDGEFIAIMGRSGAGKSTFLYQMSLLDEPTSGDVLVDGHSTREMTDAEEVIFRLQKFGYVFQDYALLPDLTAIENVALPLLMQNLISIEAYKKADDALTKMGLGHRLYNLPSQLSGGEQQRVSIARAIAHNPKVLFADEPTANLDNESSALIMDIFKRLHKEGQTIIMVTHEIQYAKRADRVVKFDDGKIISIEQQTIE</sequence>
<dbReference type="InterPro" id="IPR017911">
    <property type="entry name" value="MacB-like_ATP-bd"/>
</dbReference>
<dbReference type="GO" id="GO:0005524">
    <property type="term" value="F:ATP binding"/>
    <property type="evidence" value="ECO:0007669"/>
    <property type="project" value="UniProtKB-KW"/>
</dbReference>
<dbReference type="PROSITE" id="PS50893">
    <property type="entry name" value="ABC_TRANSPORTER_2"/>
    <property type="match status" value="1"/>
</dbReference>
<evidence type="ECO:0000313" key="7">
    <source>
        <dbReference type="Proteomes" id="UP000177480"/>
    </source>
</evidence>
<organism evidence="6 7">
    <name type="scientific">Candidatus Ryanbacteria bacterium RIFCSPHIGHO2_01_FULL_45_22</name>
    <dbReference type="NCBI Taxonomy" id="1802114"/>
    <lineage>
        <taxon>Bacteria</taxon>
        <taxon>Candidatus Ryaniibacteriota</taxon>
    </lineage>
</organism>
<evidence type="ECO:0000256" key="4">
    <source>
        <dbReference type="ARBA" id="ARBA00022840"/>
    </source>
</evidence>
<dbReference type="STRING" id="1802114.A2719_03035"/>
<dbReference type="PROSITE" id="PS00211">
    <property type="entry name" value="ABC_TRANSPORTER_1"/>
    <property type="match status" value="1"/>
</dbReference>
<accession>A0A1G2G222</accession>
<evidence type="ECO:0000256" key="2">
    <source>
        <dbReference type="ARBA" id="ARBA00022448"/>
    </source>
</evidence>
<evidence type="ECO:0000256" key="3">
    <source>
        <dbReference type="ARBA" id="ARBA00022741"/>
    </source>
</evidence>
<dbReference type="PANTHER" id="PTHR42798">
    <property type="entry name" value="LIPOPROTEIN-RELEASING SYSTEM ATP-BINDING PROTEIN LOLD"/>
    <property type="match status" value="1"/>
</dbReference>
<dbReference type="FunFam" id="3.40.50.300:FF:000032">
    <property type="entry name" value="Export ABC transporter ATP-binding protein"/>
    <property type="match status" value="1"/>
</dbReference>
<dbReference type="PANTHER" id="PTHR42798:SF7">
    <property type="entry name" value="ALPHA-D-RIBOSE 1-METHYLPHOSPHONATE 5-TRIPHOSPHATE SYNTHASE SUBUNIT PHNL"/>
    <property type="match status" value="1"/>
</dbReference>
<name>A0A1G2G222_9BACT</name>
<keyword evidence="4" id="KW-0067">ATP-binding</keyword>
<gene>
    <name evidence="6" type="ORF">A2719_03035</name>
</gene>
<dbReference type="GO" id="GO:0022857">
    <property type="term" value="F:transmembrane transporter activity"/>
    <property type="evidence" value="ECO:0007669"/>
    <property type="project" value="UniProtKB-ARBA"/>
</dbReference>
<dbReference type="SUPFAM" id="SSF52540">
    <property type="entry name" value="P-loop containing nucleoside triphosphate hydrolases"/>
    <property type="match status" value="1"/>
</dbReference>
<dbReference type="Pfam" id="PF00005">
    <property type="entry name" value="ABC_tran"/>
    <property type="match status" value="1"/>
</dbReference>
<dbReference type="InterPro" id="IPR003439">
    <property type="entry name" value="ABC_transporter-like_ATP-bd"/>
</dbReference>
<dbReference type="InterPro" id="IPR027417">
    <property type="entry name" value="P-loop_NTPase"/>
</dbReference>
<evidence type="ECO:0000256" key="1">
    <source>
        <dbReference type="ARBA" id="ARBA00005417"/>
    </source>
</evidence>
<dbReference type="InterPro" id="IPR003593">
    <property type="entry name" value="AAA+_ATPase"/>
</dbReference>
<comment type="similarity">
    <text evidence="1">Belongs to the ABC transporter superfamily.</text>
</comment>
<evidence type="ECO:0000259" key="5">
    <source>
        <dbReference type="PROSITE" id="PS50893"/>
    </source>
</evidence>
<feature type="domain" description="ABC transporter" evidence="5">
    <location>
        <begin position="2"/>
        <end position="226"/>
    </location>
</feature>
<evidence type="ECO:0000313" key="6">
    <source>
        <dbReference type="EMBL" id="OGZ43911.1"/>
    </source>
</evidence>
<dbReference type="InterPro" id="IPR017871">
    <property type="entry name" value="ABC_transporter-like_CS"/>
</dbReference>
<dbReference type="CDD" id="cd03255">
    <property type="entry name" value="ABC_MJ0796_LolCDE_FtsE"/>
    <property type="match status" value="1"/>
</dbReference>